<dbReference type="InterPro" id="IPR050300">
    <property type="entry name" value="GDXG_lipolytic_enzyme"/>
</dbReference>
<dbReference type="InterPro" id="IPR029058">
    <property type="entry name" value="AB_hydrolase_fold"/>
</dbReference>
<keyword evidence="4" id="KW-1185">Reference proteome</keyword>
<keyword evidence="1" id="KW-0378">Hydrolase</keyword>
<evidence type="ECO:0000259" key="2">
    <source>
        <dbReference type="Pfam" id="PF07859"/>
    </source>
</evidence>
<evidence type="ECO:0000313" key="4">
    <source>
        <dbReference type="Proteomes" id="UP001215151"/>
    </source>
</evidence>
<dbReference type="Proteomes" id="UP001215151">
    <property type="component" value="Unassembled WGS sequence"/>
</dbReference>
<evidence type="ECO:0000256" key="1">
    <source>
        <dbReference type="ARBA" id="ARBA00022801"/>
    </source>
</evidence>
<dbReference type="SUPFAM" id="SSF53474">
    <property type="entry name" value="alpha/beta-Hydrolases"/>
    <property type="match status" value="1"/>
</dbReference>
<protein>
    <recommendedName>
        <fullName evidence="2">Alpha/beta hydrolase fold-3 domain-containing protein</fullName>
    </recommendedName>
</protein>
<dbReference type="GO" id="GO:0016787">
    <property type="term" value="F:hydrolase activity"/>
    <property type="evidence" value="ECO:0007669"/>
    <property type="project" value="UniProtKB-KW"/>
</dbReference>
<dbReference type="PANTHER" id="PTHR48081">
    <property type="entry name" value="AB HYDROLASE SUPERFAMILY PROTEIN C4A8.06C"/>
    <property type="match status" value="1"/>
</dbReference>
<organism evidence="3 4">
    <name type="scientific">Trametes cubensis</name>
    <dbReference type="NCBI Taxonomy" id="1111947"/>
    <lineage>
        <taxon>Eukaryota</taxon>
        <taxon>Fungi</taxon>
        <taxon>Dikarya</taxon>
        <taxon>Basidiomycota</taxon>
        <taxon>Agaricomycotina</taxon>
        <taxon>Agaricomycetes</taxon>
        <taxon>Polyporales</taxon>
        <taxon>Polyporaceae</taxon>
        <taxon>Trametes</taxon>
    </lineage>
</organism>
<sequence length="349" mass="39050">MDPEYAAALEQAGLLKGIPLPKTVAETRAISDLLYIGVHNQFLQSYLPPENKYVATDRSVPVEGGQITVRCLVPTVGDEKETFPLLVYIHGGGWSMGNVDMDDYLLRIQCVEHKLSIVNIEYRLAPEHPFPIPLNDCYAALKWVRAHIATMLCLKPADERLHNQAVSNTSLLGADLSKGFLIGGDSAGANISVVLSHVARDDPIFEGRRFTGMYLCEPNICHYSAYPESLKSKFRSFEEYSDMPTLSRQALDQLNGWYNAPPTDPRFSPLLYPSHRGVPRTYIQAMELDPLRDDAFVYAEVLRDAGVETKLDLNMGVTHAFHYGFPSLPAATKVRENLKRGLEWLLKRA</sequence>
<name>A0AAD7U5W2_9APHY</name>
<dbReference type="Pfam" id="PF07859">
    <property type="entry name" value="Abhydrolase_3"/>
    <property type="match status" value="1"/>
</dbReference>
<feature type="domain" description="Alpha/beta hydrolase fold-3" evidence="2">
    <location>
        <begin position="86"/>
        <end position="322"/>
    </location>
</feature>
<dbReference type="InterPro" id="IPR013094">
    <property type="entry name" value="AB_hydrolase_3"/>
</dbReference>
<reference evidence="3" key="1">
    <citation type="submission" date="2022-11" db="EMBL/GenBank/DDBJ databases">
        <title>Genome Sequence of Cubamyces cubensis.</title>
        <authorList>
            <person name="Buettner E."/>
        </authorList>
    </citation>
    <scope>NUCLEOTIDE SEQUENCE</scope>
    <source>
        <strain evidence="3">MPL-01</strain>
    </source>
</reference>
<dbReference type="AlphaFoldDB" id="A0AAD7U5W2"/>
<dbReference type="PANTHER" id="PTHR48081:SF8">
    <property type="entry name" value="ALPHA_BETA HYDROLASE FOLD-3 DOMAIN-CONTAINING PROTEIN-RELATED"/>
    <property type="match status" value="1"/>
</dbReference>
<evidence type="ECO:0000313" key="3">
    <source>
        <dbReference type="EMBL" id="KAJ8502094.1"/>
    </source>
</evidence>
<proteinExistence type="predicted"/>
<comment type="caution">
    <text evidence="3">The sequence shown here is derived from an EMBL/GenBank/DDBJ whole genome shotgun (WGS) entry which is preliminary data.</text>
</comment>
<gene>
    <name evidence="3" type="ORF">ONZ51_g144</name>
</gene>
<accession>A0AAD7U5W2</accession>
<dbReference type="EMBL" id="JAPEVG010000002">
    <property type="protein sequence ID" value="KAJ8502094.1"/>
    <property type="molecule type" value="Genomic_DNA"/>
</dbReference>
<dbReference type="Gene3D" id="3.40.50.1820">
    <property type="entry name" value="alpha/beta hydrolase"/>
    <property type="match status" value="1"/>
</dbReference>